<evidence type="ECO:0000256" key="1">
    <source>
        <dbReference type="ARBA" id="ARBA00022737"/>
    </source>
</evidence>
<dbReference type="Pfam" id="PF02493">
    <property type="entry name" value="MORN"/>
    <property type="match status" value="6"/>
</dbReference>
<keyword evidence="3" id="KW-0472">Membrane</keyword>
<evidence type="ECO:0000256" key="2">
    <source>
        <dbReference type="SAM" id="MobiDB-lite"/>
    </source>
</evidence>
<comment type="caution">
    <text evidence="4">The sequence shown here is derived from an EMBL/GenBank/DDBJ whole genome shotgun (WGS) entry which is preliminary data.</text>
</comment>
<dbReference type="AlphaFoldDB" id="A0A4R9GJR5"/>
<dbReference type="SUPFAM" id="SSF82185">
    <property type="entry name" value="Histone H3 K4-specific methyltransferase SET7/9 N-terminal domain"/>
    <property type="match status" value="1"/>
</dbReference>
<proteinExistence type="predicted"/>
<dbReference type="RefSeq" id="WP_135766753.1">
    <property type="nucleotide sequence ID" value="NZ_RQET01000003.1"/>
</dbReference>
<dbReference type="PANTHER" id="PTHR43215:SF14">
    <property type="entry name" value="RADIAL SPOKE HEAD 1 HOMOLOG"/>
    <property type="match status" value="1"/>
</dbReference>
<evidence type="ECO:0000313" key="4">
    <source>
        <dbReference type="EMBL" id="TGK12908.1"/>
    </source>
</evidence>
<gene>
    <name evidence="4" type="ORF">EHO60_03270</name>
</gene>
<accession>A0A4R9GJR5</accession>
<protein>
    <recommendedName>
        <fullName evidence="6">Membrane-binding protein</fullName>
    </recommendedName>
</protein>
<sequence>MKKKKEPKITESPAPRTFQAPPSSQIGEGRKGFVPFLKSIAAIVSSRFRALSGSIRVAVAIVFVAVIFLFLRSWGNAKCISGNCKDGLGSLEYRNGDIYEGMLKDKVPVGYGVYRNPQGDYFQGSWLNGLKHGEGEYTYPNGAKYEGTFVMNHKQGNGTYTWADGTVLKGYWLNDEPEGKAVLRLPDGTSLSGTYSHGVISEGEGIYMYVDGSKYIGSWKGGKRDGFGTLVSPEGLIVFRGTWAMDRQLEQREERIVPKTEPTTPTKKHHKGKRK</sequence>
<keyword evidence="5" id="KW-1185">Reference proteome</keyword>
<evidence type="ECO:0008006" key="6">
    <source>
        <dbReference type="Google" id="ProtNLM"/>
    </source>
</evidence>
<dbReference type="EMBL" id="RQET01000003">
    <property type="protein sequence ID" value="TGK12908.1"/>
    <property type="molecule type" value="Genomic_DNA"/>
</dbReference>
<feature type="region of interest" description="Disordered" evidence="2">
    <location>
        <begin position="251"/>
        <end position="275"/>
    </location>
</feature>
<keyword evidence="1" id="KW-0677">Repeat</keyword>
<feature type="region of interest" description="Disordered" evidence="2">
    <location>
        <begin position="1"/>
        <end position="26"/>
    </location>
</feature>
<dbReference type="Proteomes" id="UP000298458">
    <property type="component" value="Unassembled WGS sequence"/>
</dbReference>
<dbReference type="SMART" id="SM00698">
    <property type="entry name" value="MORN"/>
    <property type="match status" value="4"/>
</dbReference>
<feature type="transmembrane region" description="Helical" evidence="3">
    <location>
        <begin position="55"/>
        <end position="75"/>
    </location>
</feature>
<evidence type="ECO:0000313" key="5">
    <source>
        <dbReference type="Proteomes" id="UP000298458"/>
    </source>
</evidence>
<dbReference type="Gene3D" id="2.20.110.10">
    <property type="entry name" value="Histone H3 K4-specific methyltransferase SET7/9 N-terminal domain"/>
    <property type="match status" value="3"/>
</dbReference>
<dbReference type="OrthoDB" id="346046at2"/>
<dbReference type="PANTHER" id="PTHR43215">
    <property type="entry name" value="RADIAL SPOKE HEAD 1 HOMOLOG"/>
    <property type="match status" value="1"/>
</dbReference>
<organism evidence="4 5">
    <name type="scientific">Leptospira fletcheri</name>
    <dbReference type="NCBI Taxonomy" id="2484981"/>
    <lineage>
        <taxon>Bacteria</taxon>
        <taxon>Pseudomonadati</taxon>
        <taxon>Spirochaetota</taxon>
        <taxon>Spirochaetia</taxon>
        <taxon>Leptospirales</taxon>
        <taxon>Leptospiraceae</taxon>
        <taxon>Leptospira</taxon>
    </lineage>
</organism>
<reference evidence="4" key="1">
    <citation type="journal article" date="2019" name="PLoS Negl. Trop. Dis.">
        <title>Revisiting the worldwide diversity of Leptospira species in the environment.</title>
        <authorList>
            <person name="Vincent A.T."/>
            <person name="Schiettekatte O."/>
            <person name="Bourhy P."/>
            <person name="Veyrier F.J."/>
            <person name="Picardeau M."/>
        </authorList>
    </citation>
    <scope>NUCLEOTIDE SEQUENCE [LARGE SCALE GENOMIC DNA]</scope>
    <source>
        <strain evidence="4">SSW15</strain>
    </source>
</reference>
<keyword evidence="3" id="KW-0812">Transmembrane</keyword>
<evidence type="ECO:0000256" key="3">
    <source>
        <dbReference type="SAM" id="Phobius"/>
    </source>
</evidence>
<feature type="compositionally biased region" description="Basic residues" evidence="2">
    <location>
        <begin position="266"/>
        <end position="275"/>
    </location>
</feature>
<keyword evidence="3" id="KW-1133">Transmembrane helix</keyword>
<name>A0A4R9GJR5_9LEPT</name>
<dbReference type="InterPro" id="IPR003409">
    <property type="entry name" value="MORN"/>
</dbReference>